<evidence type="ECO:0000256" key="1">
    <source>
        <dbReference type="SAM" id="Coils"/>
    </source>
</evidence>
<keyword evidence="4" id="KW-1185">Reference proteome</keyword>
<dbReference type="AlphaFoldDB" id="A0A8E2JS28"/>
<dbReference type="Proteomes" id="UP000250140">
    <property type="component" value="Unassembled WGS sequence"/>
</dbReference>
<keyword evidence="1" id="KW-0175">Coiled coil</keyword>
<organism evidence="3 4">
    <name type="scientific">Glonium stellatum</name>
    <dbReference type="NCBI Taxonomy" id="574774"/>
    <lineage>
        <taxon>Eukaryota</taxon>
        <taxon>Fungi</taxon>
        <taxon>Dikarya</taxon>
        <taxon>Ascomycota</taxon>
        <taxon>Pezizomycotina</taxon>
        <taxon>Dothideomycetes</taxon>
        <taxon>Pleosporomycetidae</taxon>
        <taxon>Gloniales</taxon>
        <taxon>Gloniaceae</taxon>
        <taxon>Glonium</taxon>
    </lineage>
</organism>
<proteinExistence type="predicted"/>
<feature type="compositionally biased region" description="Basic and acidic residues" evidence="2">
    <location>
        <begin position="331"/>
        <end position="346"/>
    </location>
</feature>
<accession>A0A8E2JS28</accession>
<evidence type="ECO:0000313" key="4">
    <source>
        <dbReference type="Proteomes" id="UP000250140"/>
    </source>
</evidence>
<name>A0A8E2JS28_9PEZI</name>
<reference evidence="3 4" key="1">
    <citation type="journal article" date="2016" name="Nat. Commun.">
        <title>Ectomycorrhizal ecology is imprinted in the genome of the dominant symbiotic fungus Cenococcum geophilum.</title>
        <authorList>
            <consortium name="DOE Joint Genome Institute"/>
            <person name="Peter M."/>
            <person name="Kohler A."/>
            <person name="Ohm R.A."/>
            <person name="Kuo A."/>
            <person name="Krutzmann J."/>
            <person name="Morin E."/>
            <person name="Arend M."/>
            <person name="Barry K.W."/>
            <person name="Binder M."/>
            <person name="Choi C."/>
            <person name="Clum A."/>
            <person name="Copeland A."/>
            <person name="Grisel N."/>
            <person name="Haridas S."/>
            <person name="Kipfer T."/>
            <person name="LaButti K."/>
            <person name="Lindquist E."/>
            <person name="Lipzen A."/>
            <person name="Maire R."/>
            <person name="Meier B."/>
            <person name="Mihaltcheva S."/>
            <person name="Molinier V."/>
            <person name="Murat C."/>
            <person name="Poggeler S."/>
            <person name="Quandt C.A."/>
            <person name="Sperisen C."/>
            <person name="Tritt A."/>
            <person name="Tisserant E."/>
            <person name="Crous P.W."/>
            <person name="Henrissat B."/>
            <person name="Nehls U."/>
            <person name="Egli S."/>
            <person name="Spatafora J.W."/>
            <person name="Grigoriev I.V."/>
            <person name="Martin F.M."/>
        </authorList>
    </citation>
    <scope>NUCLEOTIDE SEQUENCE [LARGE SCALE GENOMIC DNA]</scope>
    <source>
        <strain evidence="3 4">CBS 207.34</strain>
    </source>
</reference>
<dbReference type="InterPro" id="IPR027417">
    <property type="entry name" value="P-loop_NTPase"/>
</dbReference>
<gene>
    <name evidence="3" type="ORF">AOQ84DRAFT_440256</name>
</gene>
<dbReference type="EMBL" id="KV749898">
    <property type="protein sequence ID" value="OCL07322.1"/>
    <property type="molecule type" value="Genomic_DNA"/>
</dbReference>
<evidence type="ECO:0000313" key="3">
    <source>
        <dbReference type="EMBL" id="OCL07322.1"/>
    </source>
</evidence>
<sequence>MRSINDVYIAVMGVTGAGKTGFISTCTEKEPLKSNHGLLSSVTLHTMIHDQKTVHLVDIPGFGDSKRPDADVLQEIAFWLLRAYRMGIRLSGIIYLHRITDIRMQGSAKRSLDMLKKICGPTNYANIVLATTRWDDISKASEEAQQQARQRYITLCERSLYWGDMCCAGAIATKLSPGRYCALKIVDHVIHKERRLAMLLQQQIVEGTPIYRTDAGKILYDAYHSELDKLREELRKAKSELEATVASFQDERRRRAEETVVQISRVLEAKSHEVRGLRIDTAELESAWSRKICEERQKFQRKIEKVTDRMTKSAQETQVGPKTPSPNPPSADDHVPDDLFRDEKGQPHTPVINRERCSKKTSFATSSTLVGVAGLGLGVLQLAATAACTIM</sequence>
<feature type="region of interest" description="Disordered" evidence="2">
    <location>
        <begin position="304"/>
        <end position="356"/>
    </location>
</feature>
<protein>
    <recommendedName>
        <fullName evidence="5">G domain-containing protein</fullName>
    </recommendedName>
</protein>
<evidence type="ECO:0000256" key="2">
    <source>
        <dbReference type="SAM" id="MobiDB-lite"/>
    </source>
</evidence>
<dbReference type="OrthoDB" id="8954335at2759"/>
<dbReference type="Gene3D" id="3.40.50.300">
    <property type="entry name" value="P-loop containing nucleotide triphosphate hydrolases"/>
    <property type="match status" value="1"/>
</dbReference>
<dbReference type="SUPFAM" id="SSF52540">
    <property type="entry name" value="P-loop containing nucleoside triphosphate hydrolases"/>
    <property type="match status" value="1"/>
</dbReference>
<dbReference type="CDD" id="cd00882">
    <property type="entry name" value="Ras_like_GTPase"/>
    <property type="match status" value="1"/>
</dbReference>
<evidence type="ECO:0008006" key="5">
    <source>
        <dbReference type="Google" id="ProtNLM"/>
    </source>
</evidence>
<feature type="coiled-coil region" evidence="1">
    <location>
        <begin position="220"/>
        <end position="251"/>
    </location>
</feature>